<keyword evidence="5" id="KW-1185">Reference proteome</keyword>
<evidence type="ECO:0000259" key="3">
    <source>
        <dbReference type="SMART" id="SM00954"/>
    </source>
</evidence>
<dbReference type="InterPro" id="IPR052366">
    <property type="entry name" value="GTP_Pyrophosphokinase"/>
</dbReference>
<keyword evidence="4" id="KW-0808">Transferase</keyword>
<dbReference type="PANTHER" id="PTHR47837:SF2">
    <property type="entry name" value="GTP PYROPHOSPHOKINASE YWAC"/>
    <property type="match status" value="1"/>
</dbReference>
<dbReference type="Gene3D" id="3.30.460.10">
    <property type="entry name" value="Beta Polymerase, domain 2"/>
    <property type="match status" value="1"/>
</dbReference>
<comment type="caution">
    <text evidence="4">The sequence shown here is derived from an EMBL/GenBank/DDBJ whole genome shotgun (WGS) entry which is preliminary data.</text>
</comment>
<organism evidence="4 5">
    <name type="scientific">Acetobacterium bakii</name>
    <dbReference type="NCBI Taxonomy" id="52689"/>
    <lineage>
        <taxon>Bacteria</taxon>
        <taxon>Bacillati</taxon>
        <taxon>Bacillota</taxon>
        <taxon>Clostridia</taxon>
        <taxon>Eubacteriales</taxon>
        <taxon>Eubacteriaceae</taxon>
        <taxon>Acetobacterium</taxon>
    </lineage>
</organism>
<feature type="coiled-coil region" evidence="2">
    <location>
        <begin position="176"/>
        <end position="203"/>
    </location>
</feature>
<evidence type="ECO:0000256" key="2">
    <source>
        <dbReference type="SAM" id="Coils"/>
    </source>
</evidence>
<dbReference type="Proteomes" id="UP000036873">
    <property type="component" value="Unassembled WGS sequence"/>
</dbReference>
<comment type="pathway">
    <text evidence="1">Purine metabolism; ppGpp biosynthesis; ppGpp from GTP: step 1/2.</text>
</comment>
<sequence>MGTKYWQEFLIPYDQAVDEIVLKFNSLKDQYEKLGEYSPIESVYGRVKSVSSILEKIHNYGVDIEALEDTIQDIAGIRIMCQFEEDIYEVVELIKERAHRDMEIVRVKDYLSEAKASGYKSYHLIIRYPVFCVSGFKSILVEIQIRTLAMNFWSIIEHSLNYKYKENIPEVVKKRLINAANAVNEVDREMSSIREEIQNAQRVFGLKSSSVTSIIDNIGNLYKLNQGEKASRYEKIFDELFAQEDIIQLILLRKELETEVNKLEAEA</sequence>
<dbReference type="PATRIC" id="fig|52689.4.peg.2723"/>
<keyword evidence="2" id="KW-0175">Coiled coil</keyword>
<name>A0A0L6TWZ5_9FIRM</name>
<dbReference type="GO" id="GO:0015970">
    <property type="term" value="P:guanosine tetraphosphate biosynthetic process"/>
    <property type="evidence" value="ECO:0007669"/>
    <property type="project" value="UniProtKB-UniPathway"/>
</dbReference>
<dbReference type="SUPFAM" id="SSF81301">
    <property type="entry name" value="Nucleotidyltransferase"/>
    <property type="match status" value="1"/>
</dbReference>
<reference evidence="5" key="1">
    <citation type="submission" date="2015-07" db="EMBL/GenBank/DDBJ databases">
        <title>Draft genome sequence of Acetobacterium bakii DSM 8293, a potential psychrophilic chemical producer through syngas fermentation.</title>
        <authorList>
            <person name="Song Y."/>
            <person name="Hwang S."/>
            <person name="Cho B.-K."/>
        </authorList>
    </citation>
    <scope>NUCLEOTIDE SEQUENCE [LARGE SCALE GENOMIC DNA]</scope>
    <source>
        <strain evidence="5">DSM 8239</strain>
    </source>
</reference>
<dbReference type="InterPro" id="IPR043519">
    <property type="entry name" value="NT_sf"/>
</dbReference>
<dbReference type="GO" id="GO:0016301">
    <property type="term" value="F:kinase activity"/>
    <property type="evidence" value="ECO:0007669"/>
    <property type="project" value="UniProtKB-KW"/>
</dbReference>
<dbReference type="UniPathway" id="UPA00908">
    <property type="reaction ID" value="UER00884"/>
</dbReference>
<dbReference type="STRING" id="52689.AKG39_15960"/>
<dbReference type="Pfam" id="PF04607">
    <property type="entry name" value="RelA_SpoT"/>
    <property type="match status" value="1"/>
</dbReference>
<evidence type="ECO:0000313" key="4">
    <source>
        <dbReference type="EMBL" id="KNZ40791.1"/>
    </source>
</evidence>
<dbReference type="SMART" id="SM00954">
    <property type="entry name" value="RelA_SpoT"/>
    <property type="match status" value="1"/>
</dbReference>
<dbReference type="InterPro" id="IPR007685">
    <property type="entry name" value="RelA_SpoT"/>
</dbReference>
<evidence type="ECO:0000256" key="1">
    <source>
        <dbReference type="ARBA" id="ARBA00004976"/>
    </source>
</evidence>
<dbReference type="PANTHER" id="PTHR47837">
    <property type="entry name" value="GTP PYROPHOSPHOKINASE YJBM"/>
    <property type="match status" value="1"/>
</dbReference>
<proteinExistence type="predicted"/>
<gene>
    <name evidence="4" type="ORF">AKG39_15960</name>
</gene>
<dbReference type="CDD" id="cd05399">
    <property type="entry name" value="NT_Rel-Spo_like"/>
    <property type="match status" value="1"/>
</dbReference>
<protein>
    <submittedName>
        <fullName evidence="4">GTP pyrophosphokinase</fullName>
    </submittedName>
</protein>
<feature type="domain" description="RelA/SpoT" evidence="3">
    <location>
        <begin position="45"/>
        <end position="168"/>
    </location>
</feature>
<evidence type="ECO:0000313" key="5">
    <source>
        <dbReference type="Proteomes" id="UP000036873"/>
    </source>
</evidence>
<accession>A0A0L6TWZ5</accession>
<dbReference type="AlphaFoldDB" id="A0A0L6TWZ5"/>
<keyword evidence="4" id="KW-0418">Kinase</keyword>
<dbReference type="RefSeq" id="WP_050741399.1">
    <property type="nucleotide sequence ID" value="NZ_LGYO01000044.1"/>
</dbReference>
<dbReference type="OrthoDB" id="9789634at2"/>
<dbReference type="Gene3D" id="1.10.287.860">
    <property type="entry name" value="Nucleotidyltransferase"/>
    <property type="match status" value="1"/>
</dbReference>
<dbReference type="EMBL" id="LGYO01000044">
    <property type="protein sequence ID" value="KNZ40791.1"/>
    <property type="molecule type" value="Genomic_DNA"/>
</dbReference>